<feature type="transmembrane region" description="Helical" evidence="1">
    <location>
        <begin position="100"/>
        <end position="120"/>
    </location>
</feature>
<evidence type="ECO:0000313" key="3">
    <source>
        <dbReference type="Proteomes" id="UP000069620"/>
    </source>
</evidence>
<keyword evidence="1" id="KW-0812">Transmembrane</keyword>
<dbReference type="AlphaFoldDB" id="A0A100VYJ7"/>
<dbReference type="OrthoDB" id="2989939at2"/>
<dbReference type="Proteomes" id="UP000069620">
    <property type="component" value="Unassembled WGS sequence"/>
</dbReference>
<evidence type="ECO:0000313" key="2">
    <source>
        <dbReference type="EMBL" id="GAS88345.1"/>
    </source>
</evidence>
<feature type="transmembrane region" description="Helical" evidence="1">
    <location>
        <begin position="255"/>
        <end position="276"/>
    </location>
</feature>
<feature type="transmembrane region" description="Helical" evidence="1">
    <location>
        <begin position="126"/>
        <end position="147"/>
    </location>
</feature>
<comment type="caution">
    <text evidence="2">The sequence shown here is derived from an EMBL/GenBank/DDBJ whole genome shotgun (WGS) entry which is preliminary data.</text>
</comment>
<name>A0A100VYJ7_9MYCO</name>
<feature type="transmembrane region" description="Helical" evidence="1">
    <location>
        <begin position="61"/>
        <end position="88"/>
    </location>
</feature>
<feature type="transmembrane region" description="Helical" evidence="1">
    <location>
        <begin position="219"/>
        <end position="239"/>
    </location>
</feature>
<keyword evidence="1" id="KW-1133">Transmembrane helix</keyword>
<gene>
    <name evidence="2" type="ORF">RMCB_2441</name>
</gene>
<dbReference type="EMBL" id="BCSX01000022">
    <property type="protein sequence ID" value="GAS88345.1"/>
    <property type="molecule type" value="Genomic_DNA"/>
</dbReference>
<feature type="transmembrane region" description="Helical" evidence="1">
    <location>
        <begin position="159"/>
        <end position="179"/>
    </location>
</feature>
<reference evidence="3" key="2">
    <citation type="submission" date="2016-02" db="EMBL/GenBank/DDBJ databases">
        <title>Draft genome sequence of five rapidly growing Mycobacterium species.</title>
        <authorList>
            <person name="Katahira K."/>
            <person name="Gotou Y."/>
            <person name="Iida K."/>
            <person name="Ogura Y."/>
            <person name="Hayashi T."/>
        </authorList>
    </citation>
    <scope>NUCLEOTIDE SEQUENCE [LARGE SCALE GENOMIC DNA]</scope>
    <source>
        <strain evidence="3">JCM15654</strain>
    </source>
</reference>
<protein>
    <recommendedName>
        <fullName evidence="4">Integral membrane protein</fullName>
    </recommendedName>
</protein>
<organism evidence="2 3">
    <name type="scientific">Mycolicibacterium brisbanense</name>
    <dbReference type="NCBI Taxonomy" id="146020"/>
    <lineage>
        <taxon>Bacteria</taxon>
        <taxon>Bacillati</taxon>
        <taxon>Actinomycetota</taxon>
        <taxon>Actinomycetes</taxon>
        <taxon>Mycobacteriales</taxon>
        <taxon>Mycobacteriaceae</taxon>
        <taxon>Mycolicibacterium</taxon>
    </lineage>
</organism>
<feature type="transmembrane region" description="Helical" evidence="1">
    <location>
        <begin position="288"/>
        <end position="306"/>
    </location>
</feature>
<evidence type="ECO:0000256" key="1">
    <source>
        <dbReference type="SAM" id="Phobius"/>
    </source>
</evidence>
<reference evidence="3" key="1">
    <citation type="journal article" date="2016" name="Genome Announc.">
        <title>Draft Genome Sequences of Five Rapidly Growing Mycobacterium Species, M. thermoresistibile, M. fortuitum subsp. acetamidolyticum, M. canariasense, M. brisbanense, and M. novocastrense.</title>
        <authorList>
            <person name="Katahira K."/>
            <person name="Ogura Y."/>
            <person name="Gotoh Y."/>
            <person name="Hayashi T."/>
        </authorList>
    </citation>
    <scope>NUCLEOTIDE SEQUENCE [LARGE SCALE GENOMIC DNA]</scope>
    <source>
        <strain evidence="3">JCM15654</strain>
    </source>
</reference>
<dbReference type="RefSeq" id="WP_062828979.1">
    <property type="nucleotide sequence ID" value="NZ_BCSX01000022.1"/>
</dbReference>
<keyword evidence="1" id="KW-0472">Membrane</keyword>
<feature type="transmembrane region" description="Helical" evidence="1">
    <location>
        <begin position="27"/>
        <end position="49"/>
    </location>
</feature>
<evidence type="ECO:0008006" key="4">
    <source>
        <dbReference type="Google" id="ProtNLM"/>
    </source>
</evidence>
<dbReference type="STRING" id="146020.RMCB_2441"/>
<sequence length="341" mass="35652">MTHLHPVDPTHLAERSRLADGKKTRMGMIYAVLAAPALGLAFGLLGSIVTAPPFNIEAPTGAFALVATLQVPFGVLGIGAFLAVSGTWRDILRVLGHRVSWWNLFVAVGGFVGDLCFAAASGLIGGALAGAVGGLAGVVGAVIGAALYRERILRPSTVLGLAALAVGIWLAVSGGQIGAPTHGVYFATGLVIIVVAVLTWGFESFAISAGTDLMPAEGFLWWRAFLELLIANALLFLLFPTGRDIARQAWSEPRLVAMGAVIGLGWAIWMIMGYYIGISYAGAVRGGVLTNTLAFFFIAIFSLTVYGAPFSLIVTIGSICTVLGAMFIVTEPKSYIARQRG</sequence>
<feature type="transmembrane region" description="Helical" evidence="1">
    <location>
        <begin position="312"/>
        <end position="330"/>
    </location>
</feature>
<accession>A0A100VYJ7</accession>
<keyword evidence="3" id="KW-1185">Reference proteome</keyword>
<proteinExistence type="predicted"/>
<feature type="transmembrane region" description="Helical" evidence="1">
    <location>
        <begin position="185"/>
        <end position="207"/>
    </location>
</feature>